<reference evidence="3" key="1">
    <citation type="submission" date="2020-10" db="EMBL/GenBank/DDBJ databases">
        <title>Connecting structure to function with the recovery of over 1000 high-quality activated sludge metagenome-assembled genomes encoding full-length rRNA genes using long-read sequencing.</title>
        <authorList>
            <person name="Singleton C.M."/>
            <person name="Petriglieri F."/>
            <person name="Kristensen J.M."/>
            <person name="Kirkegaard R.H."/>
            <person name="Michaelsen T.Y."/>
            <person name="Andersen M.H."/>
            <person name="Karst S.M."/>
            <person name="Dueholm M.S."/>
            <person name="Nielsen P.H."/>
            <person name="Albertsen M."/>
        </authorList>
    </citation>
    <scope>NUCLEOTIDE SEQUENCE</scope>
    <source>
        <strain evidence="3">Hirt_18-Q3-R61-65_BATAC.395</strain>
    </source>
</reference>
<dbReference type="Proteomes" id="UP000886689">
    <property type="component" value="Unassembled WGS sequence"/>
</dbReference>
<dbReference type="AlphaFoldDB" id="A0A9D7JZ18"/>
<accession>A0A9D7JZ18</accession>
<evidence type="ECO:0000313" key="4">
    <source>
        <dbReference type="Proteomes" id="UP000886689"/>
    </source>
</evidence>
<dbReference type="PANTHER" id="PTHR36698:SF2">
    <property type="entry name" value="MCE_MLAD DOMAIN-CONTAINING PROTEIN"/>
    <property type="match status" value="1"/>
</dbReference>
<gene>
    <name evidence="3" type="ORF">IPL58_00795</name>
</gene>
<feature type="region of interest" description="Disordered" evidence="1">
    <location>
        <begin position="289"/>
        <end position="310"/>
    </location>
</feature>
<sequence>MENKAHALIAGTFTLLLLVATLAAIWWFGGKREAVSEYLVVTRQNVTGLNLQAQVRYRGIRVGRVESVRLDPEDVRDILIRITIARDVPVTQGTIAKLGYQGLTGIAHVLLEDTGKNTAELARGDKLPRIPMQPSLMQEFADSGGAVLRQANELLTNVNQLLNAENRSRISKTLANLETGSANLTATLAEAKAVLADDRIKRLGPAIANIEGAAGEARNALREAGKLLPHMISLTEKLDQMVGETNGEGLAASSARMQELGRELTLTSRQLNRLLQMLEAAPQSIIYGPPSAAPGPGEPGFVPFTKPEKP</sequence>
<evidence type="ECO:0000313" key="3">
    <source>
        <dbReference type="EMBL" id="MBK8522781.1"/>
    </source>
</evidence>
<dbReference type="PANTHER" id="PTHR36698">
    <property type="entry name" value="BLL5892 PROTEIN"/>
    <property type="match status" value="1"/>
</dbReference>
<name>A0A9D7JZ18_9PROT</name>
<evidence type="ECO:0000259" key="2">
    <source>
        <dbReference type="Pfam" id="PF02470"/>
    </source>
</evidence>
<dbReference type="InterPro" id="IPR003399">
    <property type="entry name" value="Mce/MlaD"/>
</dbReference>
<dbReference type="Pfam" id="PF02470">
    <property type="entry name" value="MlaD"/>
    <property type="match status" value="1"/>
</dbReference>
<feature type="domain" description="Mce/MlaD" evidence="2">
    <location>
        <begin position="39"/>
        <end position="111"/>
    </location>
</feature>
<organism evidence="3 4">
    <name type="scientific">Candidatus Proximibacter danicus</name>
    <dbReference type="NCBI Taxonomy" id="2954365"/>
    <lineage>
        <taxon>Bacteria</taxon>
        <taxon>Pseudomonadati</taxon>
        <taxon>Pseudomonadota</taxon>
        <taxon>Betaproteobacteria</taxon>
        <taxon>Candidatus Proximibacter</taxon>
    </lineage>
</organism>
<proteinExistence type="predicted"/>
<dbReference type="EMBL" id="JADJUC010000001">
    <property type="protein sequence ID" value="MBK8522781.1"/>
    <property type="molecule type" value="Genomic_DNA"/>
</dbReference>
<comment type="caution">
    <text evidence="3">The sequence shown here is derived from an EMBL/GenBank/DDBJ whole genome shotgun (WGS) entry which is preliminary data.</text>
</comment>
<protein>
    <submittedName>
        <fullName evidence="3">MCE family protein</fullName>
    </submittedName>
</protein>
<evidence type="ECO:0000256" key="1">
    <source>
        <dbReference type="SAM" id="MobiDB-lite"/>
    </source>
</evidence>